<dbReference type="InterPro" id="IPR032485">
    <property type="entry name" value="LRP1-like_beta_prop"/>
</dbReference>
<dbReference type="RefSeq" id="WP_341415554.1">
    <property type="nucleotide sequence ID" value="NZ_JBBPCC010000006.1"/>
</dbReference>
<name>A0ABU9DJV5_9BACL</name>
<dbReference type="SUPFAM" id="SSF50969">
    <property type="entry name" value="YVTN repeat-like/Quinoprotein amine dehydrogenase"/>
    <property type="match status" value="1"/>
</dbReference>
<dbReference type="EMBL" id="JBBPCC010000006">
    <property type="protein sequence ID" value="MEK8128472.1"/>
    <property type="molecule type" value="Genomic_DNA"/>
</dbReference>
<reference evidence="3 4" key="1">
    <citation type="submission" date="2024-04" db="EMBL/GenBank/DDBJ databases">
        <title>draft genome sequnece of Paenibacillus filicis.</title>
        <authorList>
            <person name="Kim D.-U."/>
        </authorList>
    </citation>
    <scope>NUCLEOTIDE SEQUENCE [LARGE SCALE GENOMIC DNA]</scope>
    <source>
        <strain evidence="3 4">KACC14197</strain>
    </source>
</reference>
<proteinExistence type="predicted"/>
<keyword evidence="4" id="KW-1185">Reference proteome</keyword>
<comment type="caution">
    <text evidence="3">The sequence shown here is derived from an EMBL/GenBank/DDBJ whole genome shotgun (WGS) entry which is preliminary data.</text>
</comment>
<feature type="domain" description="Prolow-density lipoprotein receptor-related protein 1-like beta-propeller" evidence="2">
    <location>
        <begin position="336"/>
        <end position="518"/>
    </location>
</feature>
<dbReference type="InterPro" id="IPR011044">
    <property type="entry name" value="Quino_amine_DH_bsu"/>
</dbReference>
<protein>
    <submittedName>
        <fullName evidence="3">DUF5050 domain-containing protein</fullName>
    </submittedName>
</protein>
<dbReference type="Proteomes" id="UP001469365">
    <property type="component" value="Unassembled WGS sequence"/>
</dbReference>
<dbReference type="Pfam" id="PF16472">
    <property type="entry name" value="DUF5050"/>
    <property type="match status" value="1"/>
</dbReference>
<accession>A0ABU9DJV5</accession>
<feature type="chain" id="PRO_5046631252" evidence="1">
    <location>
        <begin position="26"/>
        <end position="530"/>
    </location>
</feature>
<organism evidence="3 4">
    <name type="scientific">Paenibacillus filicis</name>
    <dbReference type="NCBI Taxonomy" id="669464"/>
    <lineage>
        <taxon>Bacteria</taxon>
        <taxon>Bacillati</taxon>
        <taxon>Bacillota</taxon>
        <taxon>Bacilli</taxon>
        <taxon>Bacillales</taxon>
        <taxon>Paenibacillaceae</taxon>
        <taxon>Paenibacillus</taxon>
    </lineage>
</organism>
<feature type="signal peptide" evidence="1">
    <location>
        <begin position="1"/>
        <end position="25"/>
    </location>
</feature>
<keyword evidence="1" id="KW-0732">Signal</keyword>
<evidence type="ECO:0000259" key="2">
    <source>
        <dbReference type="Pfam" id="PF16472"/>
    </source>
</evidence>
<evidence type="ECO:0000313" key="4">
    <source>
        <dbReference type="Proteomes" id="UP001469365"/>
    </source>
</evidence>
<evidence type="ECO:0000256" key="1">
    <source>
        <dbReference type="SAM" id="SignalP"/>
    </source>
</evidence>
<gene>
    <name evidence="3" type="ORF">WMW72_11200</name>
</gene>
<evidence type="ECO:0000313" key="3">
    <source>
        <dbReference type="EMBL" id="MEK8128472.1"/>
    </source>
</evidence>
<sequence>MLRRLGAVFLAAGLVCSVLPASSHAREKEVKVSIPTFKVTVNGVQVDNTYRQYPLLVYNDITYMPMTYSDSRFLGLTTRWDTDKGLEITKTGISVAYQAYRGDKKNAAAYTATIPDFAVKAGGKDIVQSAEEYPLLEFREVTYFPLTWRFAVGEFGWSYQFDERSGLNLQSSNPQVQQIDLPGYSDGAVVESAGSIYYSGPDGKIMQSSAQHPEQAKEIFQLPVWNYGDGSTYVSHGLRRVDGDVLLWYHQGGAVMGSDNYIKLNPDGSHEEIRSGYSAGGNFGSLNVYVSHGTPPGPGNLRIKEEGQEYRPAGDPDYLYGWNWKINNGGQSGTPSQSLYMVGRNLYLNAFHWKNDTDISRIHKVNIDTGETTRVSDLPASDFVVQEDSIYAISNGKLYQIPLEGGPEKLLPTKGEVSPDRPFVISHDTIYYVDSESGELYTAGSSLSLNPRAEVKNLKLENGYLWATFNGGGDRYALIVWDADGKRVFATSDPADYVSVEGGRLTYTDNVDRHVYRVDLMQTSGKSSSN</sequence>